<sequence length="117" mass="13280">MQQRIKQPARTAALSRLIGKNIRMHVARVKRGRKTTGSEEKKWRRCRREREEGREDLTASARSGEEKKGKSVREVEALAAQKARMQAKKEERDEETGFFQLGQVGASNLGTAASLRE</sequence>
<feature type="region of interest" description="Disordered" evidence="1">
    <location>
        <begin position="30"/>
        <end position="73"/>
    </location>
</feature>
<organism evidence="2 3">
    <name type="scientific">Cyphomyrmex costatus</name>
    <dbReference type="NCBI Taxonomy" id="456900"/>
    <lineage>
        <taxon>Eukaryota</taxon>
        <taxon>Metazoa</taxon>
        <taxon>Ecdysozoa</taxon>
        <taxon>Arthropoda</taxon>
        <taxon>Hexapoda</taxon>
        <taxon>Insecta</taxon>
        <taxon>Pterygota</taxon>
        <taxon>Neoptera</taxon>
        <taxon>Endopterygota</taxon>
        <taxon>Hymenoptera</taxon>
        <taxon>Apocrita</taxon>
        <taxon>Aculeata</taxon>
        <taxon>Formicoidea</taxon>
        <taxon>Formicidae</taxon>
        <taxon>Myrmicinae</taxon>
        <taxon>Cyphomyrmex</taxon>
    </lineage>
</organism>
<protein>
    <submittedName>
        <fullName evidence="2">Uncharacterized protein</fullName>
    </submittedName>
</protein>
<gene>
    <name evidence="2" type="ORF">ALC62_10602</name>
</gene>
<keyword evidence="3" id="KW-1185">Reference proteome</keyword>
<dbReference type="Proteomes" id="UP000078542">
    <property type="component" value="Unassembled WGS sequence"/>
</dbReference>
<name>A0A195CCQ2_9HYME</name>
<dbReference type="EMBL" id="KQ977935">
    <property type="protein sequence ID" value="KYM98634.1"/>
    <property type="molecule type" value="Genomic_DNA"/>
</dbReference>
<reference evidence="2 3" key="1">
    <citation type="submission" date="2016-03" db="EMBL/GenBank/DDBJ databases">
        <title>Cyphomyrmex costatus WGS genome.</title>
        <authorList>
            <person name="Nygaard S."/>
            <person name="Hu H."/>
            <person name="Boomsma J."/>
            <person name="Zhang G."/>
        </authorList>
    </citation>
    <scope>NUCLEOTIDE SEQUENCE [LARGE SCALE GENOMIC DNA]</scope>
    <source>
        <strain evidence="2">MS0001</strain>
        <tissue evidence="2">Whole body</tissue>
    </source>
</reference>
<accession>A0A195CCQ2</accession>
<dbReference type="AlphaFoldDB" id="A0A195CCQ2"/>
<proteinExistence type="predicted"/>
<evidence type="ECO:0000313" key="3">
    <source>
        <dbReference type="Proteomes" id="UP000078542"/>
    </source>
</evidence>
<evidence type="ECO:0000313" key="2">
    <source>
        <dbReference type="EMBL" id="KYM98634.1"/>
    </source>
</evidence>
<feature type="compositionally biased region" description="Basic and acidic residues" evidence="1">
    <location>
        <begin position="36"/>
        <end position="73"/>
    </location>
</feature>
<evidence type="ECO:0000256" key="1">
    <source>
        <dbReference type="SAM" id="MobiDB-lite"/>
    </source>
</evidence>